<reference evidence="2" key="1">
    <citation type="journal article" date="2019" name="Int. J. Syst. Evol. Microbiol.">
        <title>The Global Catalogue of Microorganisms (GCM) 10K type strain sequencing project: providing services to taxonomists for standard genome sequencing and annotation.</title>
        <authorList>
            <consortium name="The Broad Institute Genomics Platform"/>
            <consortium name="The Broad Institute Genome Sequencing Center for Infectious Disease"/>
            <person name="Wu L."/>
            <person name="Ma J."/>
        </authorList>
    </citation>
    <scope>NUCLEOTIDE SEQUENCE [LARGE SCALE GENOMIC DNA]</scope>
    <source>
        <strain evidence="2">CGMCC 4.7641</strain>
    </source>
</reference>
<evidence type="ECO:0000313" key="1">
    <source>
        <dbReference type="EMBL" id="MFD2473187.1"/>
    </source>
</evidence>
<keyword evidence="2" id="KW-1185">Reference proteome</keyword>
<dbReference type="EMBL" id="JBHUKS010000030">
    <property type="protein sequence ID" value="MFD2473187.1"/>
    <property type="molecule type" value="Genomic_DNA"/>
</dbReference>
<comment type="caution">
    <text evidence="1">The sequence shown here is derived from an EMBL/GenBank/DDBJ whole genome shotgun (WGS) entry which is preliminary data.</text>
</comment>
<protein>
    <submittedName>
        <fullName evidence="1">Uncharacterized protein</fullName>
    </submittedName>
</protein>
<evidence type="ECO:0000313" key="2">
    <source>
        <dbReference type="Proteomes" id="UP001597483"/>
    </source>
</evidence>
<dbReference type="Proteomes" id="UP001597483">
    <property type="component" value="Unassembled WGS sequence"/>
</dbReference>
<accession>A0ABW5HJ70</accession>
<organism evidence="1 2">
    <name type="scientific">Amycolatopsis silviterrae</name>
    <dbReference type="NCBI Taxonomy" id="1656914"/>
    <lineage>
        <taxon>Bacteria</taxon>
        <taxon>Bacillati</taxon>
        <taxon>Actinomycetota</taxon>
        <taxon>Actinomycetes</taxon>
        <taxon>Pseudonocardiales</taxon>
        <taxon>Pseudonocardiaceae</taxon>
        <taxon>Amycolatopsis</taxon>
    </lineage>
</organism>
<gene>
    <name evidence="1" type="ORF">ACFSVL_37710</name>
</gene>
<proteinExistence type="predicted"/>
<name>A0ABW5HJ70_9PSEU</name>
<sequence>MIIAIPLPDRDELSDRTGIAAAARRATGGPDLSKICPGPR</sequence>
<dbReference type="RefSeq" id="WP_378311467.1">
    <property type="nucleotide sequence ID" value="NZ_JBHUKS010000030.1"/>
</dbReference>